<dbReference type="RefSeq" id="XP_012937685.2">
    <property type="nucleotide sequence ID" value="XM_013082231.2"/>
</dbReference>
<sequence>MCVSDECRVRQCASNPCSAPSECTVLTRVCRSGKWGEGDNSGGSECLASASERLNQMASDTDDFQHLTAGQVAEFTTKLKGLQSAVATDDELAKVALKVVSNLASVNVSVSEMVEKQNGSNAQLRDFVETYSADVKLNNGKVSVTSGDIEVKAVSLGDSLTRDNNIFNVDGDSDV</sequence>
<proteinExistence type="predicted"/>
<accession>A0ABM0ZZE9</accession>
<keyword evidence="1" id="KW-1185">Reference proteome</keyword>
<evidence type="ECO:0000313" key="1">
    <source>
        <dbReference type="Proteomes" id="UP000694888"/>
    </source>
</evidence>
<name>A0ABM0ZZE9_APLCA</name>
<dbReference type="GeneID" id="106011702"/>
<reference evidence="2" key="1">
    <citation type="submission" date="2025-08" db="UniProtKB">
        <authorList>
            <consortium name="RefSeq"/>
        </authorList>
    </citation>
    <scope>IDENTIFICATION</scope>
</reference>
<dbReference type="Proteomes" id="UP000694888">
    <property type="component" value="Unplaced"/>
</dbReference>
<protein>
    <submittedName>
        <fullName evidence="2">Uncharacterized protein LOC106011702</fullName>
    </submittedName>
</protein>
<gene>
    <name evidence="2" type="primary">LOC106011702</name>
</gene>
<organism evidence="1 2">
    <name type="scientific">Aplysia californica</name>
    <name type="common">California sea hare</name>
    <dbReference type="NCBI Taxonomy" id="6500"/>
    <lineage>
        <taxon>Eukaryota</taxon>
        <taxon>Metazoa</taxon>
        <taxon>Spiralia</taxon>
        <taxon>Lophotrochozoa</taxon>
        <taxon>Mollusca</taxon>
        <taxon>Gastropoda</taxon>
        <taxon>Heterobranchia</taxon>
        <taxon>Euthyneura</taxon>
        <taxon>Tectipleura</taxon>
        <taxon>Aplysiida</taxon>
        <taxon>Aplysioidea</taxon>
        <taxon>Aplysiidae</taxon>
        <taxon>Aplysia</taxon>
    </lineage>
</organism>
<feature type="non-terminal residue" evidence="2">
    <location>
        <position position="175"/>
    </location>
</feature>
<evidence type="ECO:0000313" key="2">
    <source>
        <dbReference type="RefSeq" id="XP_012937685.2"/>
    </source>
</evidence>